<keyword evidence="3" id="KW-1185">Reference proteome</keyword>
<name>A0AAW0EPX0_9TRYP</name>
<dbReference type="EMBL" id="JAECZO010000068">
    <property type="protein sequence ID" value="KAK7196088.1"/>
    <property type="molecule type" value="Genomic_DNA"/>
</dbReference>
<feature type="region of interest" description="Disordered" evidence="1">
    <location>
        <begin position="171"/>
        <end position="201"/>
    </location>
</feature>
<feature type="region of interest" description="Disordered" evidence="1">
    <location>
        <begin position="53"/>
        <end position="140"/>
    </location>
</feature>
<sequence>MTSVTPGGTHLRTEDHGGNGGGVAHHRRHSLHALELVLPLALWSDSFVQARARADRPPSSPPSPCPSVPLQSTSAADRAGSVVAPPRLRQPQATQRTAPAYRRQSPASASTALWRETAHLGGKRVREEIDVTPPSPQPRCTAAAVCSEPAGSCTAAVELDTDGHSCLGLSSSVSRPSASDSRSGSVGSSNSNNSSSSSSGVVVLAPPAASVAATRCTSAHAEALLVFEQLLRRVSAAHATRCPLCSPSQPPHWERSNPVSGPDRSAAALETCWTRAVLCDDAAPATPDARRLHLLQCARVLLEHHDARLRVLSETKPASSKASVSSHALTVACAQVGGLSLLRALAATL</sequence>
<evidence type="ECO:0000256" key="1">
    <source>
        <dbReference type="SAM" id="MobiDB-lite"/>
    </source>
</evidence>
<gene>
    <name evidence="2" type="ORF">NESM_000543200</name>
</gene>
<evidence type="ECO:0000313" key="3">
    <source>
        <dbReference type="Proteomes" id="UP001430356"/>
    </source>
</evidence>
<evidence type="ECO:0000313" key="2">
    <source>
        <dbReference type="EMBL" id="KAK7196088.1"/>
    </source>
</evidence>
<accession>A0AAW0EPX0</accession>
<proteinExistence type="predicted"/>
<feature type="region of interest" description="Disordered" evidence="1">
    <location>
        <begin position="1"/>
        <end position="26"/>
    </location>
</feature>
<protein>
    <submittedName>
        <fullName evidence="2">Uncharacterized protein</fullName>
    </submittedName>
</protein>
<dbReference type="Proteomes" id="UP001430356">
    <property type="component" value="Unassembled WGS sequence"/>
</dbReference>
<feature type="compositionally biased region" description="Pro residues" evidence="1">
    <location>
        <begin position="58"/>
        <end position="67"/>
    </location>
</feature>
<organism evidence="2 3">
    <name type="scientific">Novymonas esmeraldas</name>
    <dbReference type="NCBI Taxonomy" id="1808958"/>
    <lineage>
        <taxon>Eukaryota</taxon>
        <taxon>Discoba</taxon>
        <taxon>Euglenozoa</taxon>
        <taxon>Kinetoplastea</taxon>
        <taxon>Metakinetoplastina</taxon>
        <taxon>Trypanosomatida</taxon>
        <taxon>Trypanosomatidae</taxon>
        <taxon>Novymonas</taxon>
    </lineage>
</organism>
<dbReference type="AlphaFoldDB" id="A0AAW0EPX0"/>
<reference evidence="2 3" key="1">
    <citation type="journal article" date="2021" name="MBio">
        <title>A New Model Trypanosomatid, Novymonas esmeraldas: Genomic Perception of Its 'Candidatus Pandoraea novymonadis' Endosymbiont.</title>
        <authorList>
            <person name="Zakharova A."/>
            <person name="Saura A."/>
            <person name="Butenko A."/>
            <person name="Podesvova L."/>
            <person name="Warmusova S."/>
            <person name="Kostygov A.Y."/>
            <person name="Nenarokova A."/>
            <person name="Lukes J."/>
            <person name="Opperdoes F.R."/>
            <person name="Yurchenko V."/>
        </authorList>
    </citation>
    <scope>NUCLEOTIDE SEQUENCE [LARGE SCALE GENOMIC DNA]</scope>
    <source>
        <strain evidence="2 3">E262AT.01</strain>
    </source>
</reference>
<comment type="caution">
    <text evidence="2">The sequence shown here is derived from an EMBL/GenBank/DDBJ whole genome shotgun (WGS) entry which is preliminary data.</text>
</comment>